<dbReference type="eggNOG" id="ENOG5032GID">
    <property type="taxonomic scope" value="Bacteria"/>
</dbReference>
<dbReference type="OrthoDB" id="6872885at2"/>
<organism evidence="2 3">
    <name type="scientific">Thiocystis violascens (strain ATCC 17096 / DSM 198 / 6111)</name>
    <name type="common">Chromatium violascens</name>
    <dbReference type="NCBI Taxonomy" id="765911"/>
    <lineage>
        <taxon>Bacteria</taxon>
        <taxon>Pseudomonadati</taxon>
        <taxon>Pseudomonadota</taxon>
        <taxon>Gammaproteobacteria</taxon>
        <taxon>Chromatiales</taxon>
        <taxon>Chromatiaceae</taxon>
        <taxon>Thiocystis</taxon>
    </lineage>
</organism>
<name>I3YGT2_THIV6</name>
<reference evidence="2 3" key="1">
    <citation type="submission" date="2012-06" db="EMBL/GenBank/DDBJ databases">
        <title>Complete sequence of Thiocystis violascens DSM 198.</title>
        <authorList>
            <consortium name="US DOE Joint Genome Institute"/>
            <person name="Lucas S."/>
            <person name="Han J."/>
            <person name="Lapidus A."/>
            <person name="Cheng J.-F."/>
            <person name="Goodwin L."/>
            <person name="Pitluck S."/>
            <person name="Peters L."/>
            <person name="Ovchinnikova G."/>
            <person name="Teshima H."/>
            <person name="Detter J.C."/>
            <person name="Han C."/>
            <person name="Tapia R."/>
            <person name="Land M."/>
            <person name="Hauser L."/>
            <person name="Kyrpides N."/>
            <person name="Ivanova N."/>
            <person name="Pagani I."/>
            <person name="Vogl K."/>
            <person name="Liu Z."/>
            <person name="Frigaard N.-U."/>
            <person name="Bryant D."/>
            <person name="Woyke T."/>
        </authorList>
    </citation>
    <scope>NUCLEOTIDE SEQUENCE [LARGE SCALE GENOMIC DNA]</scope>
    <source>
        <strain evidence="3">ATCC 17096 / DSM 198 / 6111</strain>
    </source>
</reference>
<evidence type="ECO:0000313" key="2">
    <source>
        <dbReference type="EMBL" id="AFL76200.1"/>
    </source>
</evidence>
<protein>
    <submittedName>
        <fullName evidence="2">Uncharacterized protein</fullName>
    </submittedName>
</protein>
<dbReference type="HOGENOM" id="CLU_112883_0_0_6"/>
<sequence length="204" mass="21575">MSLSGTCPECGCRADLAVFASAGEVNRALAAALEIPAPLGGRVLRYLRLFSPPRKALATGKAVRLLTELSQAIGRAEIDRKGSVWSAPLPVWEAALDAILATPPERLPLNGHGYLFETVANLAAKHAGRAEAARLAHARGDTPIGRQAPSAHGARDPDPIQEIVNDLRALKTLEAYNPGQHTAEIAGLQQRLAAVRVNPNPETP</sequence>
<dbReference type="EMBL" id="CP003154">
    <property type="protein sequence ID" value="AFL76200.1"/>
    <property type="molecule type" value="Genomic_DNA"/>
</dbReference>
<dbReference type="RefSeq" id="WP_014780576.1">
    <property type="nucleotide sequence ID" value="NC_018012.1"/>
</dbReference>
<evidence type="ECO:0000256" key="1">
    <source>
        <dbReference type="SAM" id="MobiDB-lite"/>
    </source>
</evidence>
<evidence type="ECO:0000313" key="3">
    <source>
        <dbReference type="Proteomes" id="UP000006062"/>
    </source>
</evidence>
<feature type="region of interest" description="Disordered" evidence="1">
    <location>
        <begin position="137"/>
        <end position="159"/>
    </location>
</feature>
<keyword evidence="3" id="KW-1185">Reference proteome</keyword>
<dbReference type="KEGG" id="tvi:Thivi_4397"/>
<accession>I3YGT2</accession>
<dbReference type="AlphaFoldDB" id="I3YGT2"/>
<dbReference type="STRING" id="765911.Thivi_4397"/>
<gene>
    <name evidence="2" type="ordered locus">Thivi_4397</name>
</gene>
<proteinExistence type="predicted"/>
<dbReference type="Proteomes" id="UP000006062">
    <property type="component" value="Chromosome"/>
</dbReference>